<organism evidence="2 3">
    <name type="scientific">Peribacillus simplex NBRC 15720 = DSM 1321</name>
    <dbReference type="NCBI Taxonomy" id="1349754"/>
    <lineage>
        <taxon>Bacteria</taxon>
        <taxon>Bacillati</taxon>
        <taxon>Bacillota</taxon>
        <taxon>Bacilli</taxon>
        <taxon>Bacillales</taxon>
        <taxon>Bacillaceae</taxon>
        <taxon>Peribacillus</taxon>
    </lineage>
</organism>
<name>A0A223EPN2_9BACI</name>
<dbReference type="EMBL" id="CP017704">
    <property type="protein sequence ID" value="ASS92511.1"/>
    <property type="molecule type" value="Genomic_DNA"/>
</dbReference>
<dbReference type="GeneID" id="56476382"/>
<accession>A0A223EPN2</accession>
<dbReference type="AlphaFoldDB" id="A0A223EPN2"/>
<dbReference type="EMBL" id="CP017704">
    <property type="protein sequence ID" value="ASS97166.1"/>
    <property type="molecule type" value="Genomic_DNA"/>
</dbReference>
<gene>
    <name evidence="1" type="ORF">BS1321_00070</name>
    <name evidence="2" type="ORF">BS1321_26665</name>
</gene>
<dbReference type="RefSeq" id="WP_063236024.1">
    <property type="nucleotide sequence ID" value="NZ_BCVO01000035.1"/>
</dbReference>
<sequence length="73" mass="8504">MKKKDAVLLVIILIISFFTGWDKEKDVQKAINKPTNIKYSDFTFDGNPEIEVFVEKDDHKISWSYPDENLPTV</sequence>
<evidence type="ECO:0000313" key="1">
    <source>
        <dbReference type="EMBL" id="ASS92511.1"/>
    </source>
</evidence>
<dbReference type="Proteomes" id="UP000214618">
    <property type="component" value="Chromosome"/>
</dbReference>
<proteinExistence type="predicted"/>
<evidence type="ECO:0000313" key="3">
    <source>
        <dbReference type="Proteomes" id="UP000214618"/>
    </source>
</evidence>
<dbReference type="OrthoDB" id="2496946at2"/>
<evidence type="ECO:0000313" key="2">
    <source>
        <dbReference type="EMBL" id="ASS97166.1"/>
    </source>
</evidence>
<protein>
    <submittedName>
        <fullName evidence="2">Uncharacterized protein</fullName>
    </submittedName>
</protein>
<reference evidence="2 3" key="1">
    <citation type="submission" date="2016-10" db="EMBL/GenBank/DDBJ databases">
        <title>The whole genome sequencing and assembly of Bacillus simplex DSM 1321 strain.</title>
        <authorList>
            <person name="Park M.-K."/>
            <person name="Lee Y.-J."/>
            <person name="Yi H."/>
            <person name="Bahn Y.-S."/>
            <person name="Kim J.F."/>
            <person name="Lee D.-W."/>
        </authorList>
    </citation>
    <scope>NUCLEOTIDE SEQUENCE [LARGE SCALE GENOMIC DNA]</scope>
    <source>
        <strain evidence="2 3">DSM 1321</strain>
    </source>
</reference>